<dbReference type="InterPro" id="IPR012337">
    <property type="entry name" value="RNaseH-like_sf"/>
</dbReference>
<accession>A0A9Q3BCB8</accession>
<dbReference type="InterPro" id="IPR036397">
    <property type="entry name" value="RNaseH_sf"/>
</dbReference>
<proteinExistence type="predicted"/>
<keyword evidence="3" id="KW-1185">Reference proteome</keyword>
<dbReference type="SUPFAM" id="SSF53098">
    <property type="entry name" value="Ribonuclease H-like"/>
    <property type="match status" value="1"/>
</dbReference>
<dbReference type="Pfam" id="PF24626">
    <property type="entry name" value="SH3_Tf2-1"/>
    <property type="match status" value="1"/>
</dbReference>
<dbReference type="Gene3D" id="3.30.420.10">
    <property type="entry name" value="Ribonuclease H-like superfamily/Ribonuclease H"/>
    <property type="match status" value="1"/>
</dbReference>
<dbReference type="AlphaFoldDB" id="A0A9Q3BCB8"/>
<evidence type="ECO:0000259" key="1">
    <source>
        <dbReference type="Pfam" id="PF24626"/>
    </source>
</evidence>
<evidence type="ECO:0000313" key="3">
    <source>
        <dbReference type="Proteomes" id="UP000765509"/>
    </source>
</evidence>
<dbReference type="Proteomes" id="UP000765509">
    <property type="component" value="Unassembled WGS sequence"/>
</dbReference>
<dbReference type="GO" id="GO:0003676">
    <property type="term" value="F:nucleic acid binding"/>
    <property type="evidence" value="ECO:0007669"/>
    <property type="project" value="InterPro"/>
</dbReference>
<reference evidence="2" key="1">
    <citation type="submission" date="2021-03" db="EMBL/GenBank/DDBJ databases">
        <title>Draft genome sequence of rust myrtle Austropuccinia psidii MF-1, a brazilian biotype.</title>
        <authorList>
            <person name="Quecine M.C."/>
            <person name="Pachon D.M.R."/>
            <person name="Bonatelli M.L."/>
            <person name="Correr F.H."/>
            <person name="Franceschini L.M."/>
            <person name="Leite T.F."/>
            <person name="Margarido G.R.A."/>
            <person name="Almeida C.A."/>
            <person name="Ferrarezi J.A."/>
            <person name="Labate C.A."/>
        </authorList>
    </citation>
    <scope>NUCLEOTIDE SEQUENCE</scope>
    <source>
        <strain evidence="2">MF-1</strain>
    </source>
</reference>
<comment type="caution">
    <text evidence="2">The sequence shown here is derived from an EMBL/GenBank/DDBJ whole genome shotgun (WGS) entry which is preliminary data.</text>
</comment>
<organism evidence="2 3">
    <name type="scientific">Austropuccinia psidii MF-1</name>
    <dbReference type="NCBI Taxonomy" id="1389203"/>
    <lineage>
        <taxon>Eukaryota</taxon>
        <taxon>Fungi</taxon>
        <taxon>Dikarya</taxon>
        <taxon>Basidiomycota</taxon>
        <taxon>Pucciniomycotina</taxon>
        <taxon>Pucciniomycetes</taxon>
        <taxon>Pucciniales</taxon>
        <taxon>Sphaerophragmiaceae</taxon>
        <taxon>Austropuccinia</taxon>
    </lineage>
</organism>
<dbReference type="InterPro" id="IPR056924">
    <property type="entry name" value="SH3_Tf2-1"/>
</dbReference>
<feature type="domain" description="Tf2-1-like SH3-like" evidence="1">
    <location>
        <begin position="148"/>
        <end position="208"/>
    </location>
</feature>
<gene>
    <name evidence="2" type="ORF">O181_002479</name>
</gene>
<name>A0A9Q3BCB8_9BASI</name>
<dbReference type="OrthoDB" id="3158924at2759"/>
<protein>
    <recommendedName>
        <fullName evidence="1">Tf2-1-like SH3-like domain-containing protein</fullName>
    </recommendedName>
</protein>
<dbReference type="EMBL" id="AVOT02000413">
    <property type="protein sequence ID" value="MBW0462764.1"/>
    <property type="molecule type" value="Genomic_DNA"/>
</dbReference>
<sequence>MDKYSPIICKKLSFSTAYHPQTNSLSEIRIQTLQDMARIFCAYCLEIEDCSGFTHCWCTLSPALELAYRTFIHASNNQTPTILEKAWNPKLPQDSLRKYWVGIHPTASSFKGMLEKSRNDAVRFMEVSFAYAKHKWHKSHATSDFKVGDLVFVSSTNFNKIKGCKKLQDCFAGLFFIKALHGENAIDVEISEELSNKHPTFPVSLVKP</sequence>
<evidence type="ECO:0000313" key="2">
    <source>
        <dbReference type="EMBL" id="MBW0462764.1"/>
    </source>
</evidence>